<proteinExistence type="predicted"/>
<comment type="caution">
    <text evidence="2">The sequence shown here is derived from an EMBL/GenBank/DDBJ whole genome shotgun (WGS) entry which is preliminary data.</text>
</comment>
<feature type="region of interest" description="Disordered" evidence="1">
    <location>
        <begin position="1"/>
        <end position="66"/>
    </location>
</feature>
<organism evidence="2 3">
    <name type="scientific">Streptomyces aurantiogriseus</name>
    <dbReference type="NCBI Taxonomy" id="66870"/>
    <lineage>
        <taxon>Bacteria</taxon>
        <taxon>Bacillati</taxon>
        <taxon>Actinomycetota</taxon>
        <taxon>Actinomycetes</taxon>
        <taxon>Kitasatosporales</taxon>
        <taxon>Streptomycetaceae</taxon>
        <taxon>Streptomyces</taxon>
    </lineage>
</organism>
<gene>
    <name evidence="2" type="ORF">GCM10010251_22380</name>
</gene>
<protein>
    <submittedName>
        <fullName evidence="2">Uncharacterized protein</fullName>
    </submittedName>
</protein>
<evidence type="ECO:0000313" key="2">
    <source>
        <dbReference type="EMBL" id="GGR06171.1"/>
    </source>
</evidence>
<reference evidence="2" key="2">
    <citation type="submission" date="2020-09" db="EMBL/GenBank/DDBJ databases">
        <authorList>
            <person name="Sun Q."/>
            <person name="Ohkuma M."/>
        </authorList>
    </citation>
    <scope>NUCLEOTIDE SEQUENCE</scope>
    <source>
        <strain evidence="2">JCM 4346</strain>
    </source>
</reference>
<evidence type="ECO:0000256" key="1">
    <source>
        <dbReference type="SAM" id="MobiDB-lite"/>
    </source>
</evidence>
<feature type="compositionally biased region" description="Basic and acidic residues" evidence="1">
    <location>
        <begin position="1"/>
        <end position="21"/>
    </location>
</feature>
<reference evidence="2" key="1">
    <citation type="journal article" date="2014" name="Int. J. Syst. Evol. Microbiol.">
        <title>Complete genome sequence of Corynebacterium casei LMG S-19264T (=DSM 44701T), isolated from a smear-ripened cheese.</title>
        <authorList>
            <consortium name="US DOE Joint Genome Institute (JGI-PGF)"/>
            <person name="Walter F."/>
            <person name="Albersmeier A."/>
            <person name="Kalinowski J."/>
            <person name="Ruckert C."/>
        </authorList>
    </citation>
    <scope>NUCLEOTIDE SEQUENCE</scope>
    <source>
        <strain evidence="2">JCM 4346</strain>
    </source>
</reference>
<dbReference type="EMBL" id="BMSX01000004">
    <property type="protein sequence ID" value="GGR06171.1"/>
    <property type="molecule type" value="Genomic_DNA"/>
</dbReference>
<dbReference type="Proteomes" id="UP000658320">
    <property type="component" value="Unassembled WGS sequence"/>
</dbReference>
<accession>A0A918C538</accession>
<evidence type="ECO:0000313" key="3">
    <source>
        <dbReference type="Proteomes" id="UP000658320"/>
    </source>
</evidence>
<sequence length="66" mass="7331">MSEERGPNWAEMRREDFEAAHRPKPAPPGQMELFEPGPARAKAKQRSPEGCSMGTLSLLDLLTPEP</sequence>
<keyword evidence="3" id="KW-1185">Reference proteome</keyword>
<dbReference type="AlphaFoldDB" id="A0A918C538"/>
<name>A0A918C538_9ACTN</name>